<reference evidence="2" key="1">
    <citation type="submission" date="2024-06" db="EMBL/GenBank/DDBJ databases">
        <title>Hwangdonia haimaensis gen. nov., sp. nov., a member of the family Flavobacteriaceae isolated from the haima cold seep.</title>
        <authorList>
            <person name="Li J."/>
        </authorList>
    </citation>
    <scope>NUCLEOTIDE SEQUENCE [LARGE SCALE GENOMIC DNA]</scope>
    <source>
        <strain evidence="2">SCSIO 19198</strain>
    </source>
</reference>
<evidence type="ECO:0000313" key="2">
    <source>
        <dbReference type="Proteomes" id="UP001302486"/>
    </source>
</evidence>
<sequence>MKKHTSKITAKSIEQSGLSEGYKAIAEYIWNGFDEGASSIHVAYVGNEVGHLTELSIKDNGKGIDFSDLDNTFGKFQDSQKTKTFAKTGFVKGKKGKGRFSFTTFAQTAVWDTVFVKEDNHLRYQIEIKKSNSQDYATSEDRKIVKEPTGTTVHIKDIFNLYGDQLENEAFYAFLAGEFGWFLLLNKDRDFYITINGKRLDYSIVIDDRETTNITILENDFKISFVRWSKKIGDKYYFYFLDDERIEKHRLHTSFNNGAIDFHHSVYIESTYFDDFKPTKKDLSAIDKNQQDGAFKALEGHLKNYVAEKEKDFIRENRAEALIVEYRKKNIIPKFKNNAYDQARKQDLENVVKELYCTEPKIFKSLKPTQSKTLVGFLNLLLDSEERDKILMIIDGIVKLSDEERDELARLLNETKFSHILNLVRLLENRHKAVEVLKIMVYDLNKFTNERDHIQKVIENNYWLFGEKYHLVSADQNFEATLSNYLKFIEENNDKKPKISDLNQAEKLRRPDLLICRKSDRADERSEDGLIEENIVVELKRPSVVIGKEQYRQIEDYMNFIMSENQFNSQLREWKFIIVGTTVDDYIDGLYKSQEVKAKRFLVHAIDRCEIYAMTWDDLFKQYRNRHKNLVNQLEFKDSIKEELKAKDINFDKELSSKLTKKIA</sequence>
<gene>
    <name evidence="1" type="ORF">RNZ46_14385</name>
</gene>
<dbReference type="Proteomes" id="UP001302486">
    <property type="component" value="Chromosome"/>
</dbReference>
<dbReference type="InterPro" id="IPR036890">
    <property type="entry name" value="HATPase_C_sf"/>
</dbReference>
<evidence type="ECO:0000313" key="1">
    <source>
        <dbReference type="EMBL" id="WOD43176.1"/>
    </source>
</evidence>
<dbReference type="GO" id="GO:0005524">
    <property type="term" value="F:ATP binding"/>
    <property type="evidence" value="ECO:0007669"/>
    <property type="project" value="UniProtKB-KW"/>
</dbReference>
<keyword evidence="2" id="KW-1185">Reference proteome</keyword>
<organism evidence="1 2">
    <name type="scientific">Hwangdonia lutea</name>
    <dbReference type="NCBI Taxonomy" id="3075823"/>
    <lineage>
        <taxon>Bacteria</taxon>
        <taxon>Pseudomonadati</taxon>
        <taxon>Bacteroidota</taxon>
        <taxon>Flavobacteriia</taxon>
        <taxon>Flavobacteriales</taxon>
        <taxon>Flavobacteriaceae</taxon>
        <taxon>Hwangdonia</taxon>
    </lineage>
</organism>
<dbReference type="SUPFAM" id="SSF55874">
    <property type="entry name" value="ATPase domain of HSP90 chaperone/DNA topoisomerase II/histidine kinase"/>
    <property type="match status" value="1"/>
</dbReference>
<accession>A0AA97ELI2</accession>
<protein>
    <submittedName>
        <fullName evidence="1">ATP-binding protein</fullName>
    </submittedName>
</protein>
<keyword evidence="1" id="KW-0547">Nucleotide-binding</keyword>
<dbReference type="KEGG" id="hws:RNZ46_14385"/>
<proteinExistence type="predicted"/>
<dbReference type="RefSeq" id="WP_316982864.1">
    <property type="nucleotide sequence ID" value="NZ_CP136521.1"/>
</dbReference>
<dbReference type="EMBL" id="CP136521">
    <property type="protein sequence ID" value="WOD43176.1"/>
    <property type="molecule type" value="Genomic_DNA"/>
</dbReference>
<dbReference type="AlphaFoldDB" id="A0AA97ELI2"/>
<keyword evidence="1" id="KW-0067">ATP-binding</keyword>
<dbReference type="Gene3D" id="3.30.565.10">
    <property type="entry name" value="Histidine kinase-like ATPase, C-terminal domain"/>
    <property type="match status" value="1"/>
</dbReference>
<dbReference type="Pfam" id="PF13589">
    <property type="entry name" value="HATPase_c_3"/>
    <property type="match status" value="1"/>
</dbReference>
<name>A0AA97ELI2_9FLAO</name>